<evidence type="ECO:0000313" key="1">
    <source>
        <dbReference type="EnsemblPlants" id="AVESA.00010b.r2.1AG0032320.1.CDS"/>
    </source>
</evidence>
<proteinExistence type="predicted"/>
<protein>
    <submittedName>
        <fullName evidence="1">Uncharacterized protein</fullName>
    </submittedName>
</protein>
<dbReference type="EnsemblPlants" id="AVESA.00010b.r2.1AG0032320.1">
    <property type="protein sequence ID" value="AVESA.00010b.r2.1AG0032320.1.CDS"/>
    <property type="gene ID" value="AVESA.00010b.r2.1AG0032320"/>
</dbReference>
<reference evidence="1" key="1">
    <citation type="submission" date="2021-05" db="EMBL/GenBank/DDBJ databases">
        <authorList>
            <person name="Scholz U."/>
            <person name="Mascher M."/>
            <person name="Fiebig A."/>
        </authorList>
    </citation>
    <scope>NUCLEOTIDE SEQUENCE [LARGE SCALE GENOMIC DNA]</scope>
</reference>
<reference evidence="1" key="2">
    <citation type="submission" date="2025-09" db="UniProtKB">
        <authorList>
            <consortium name="EnsemblPlants"/>
        </authorList>
    </citation>
    <scope>IDENTIFICATION</scope>
</reference>
<keyword evidence="2" id="KW-1185">Reference proteome</keyword>
<accession>A0ACD5TCW1</accession>
<name>A0ACD5TCW1_AVESA</name>
<sequence>MPGAKAGSGGGARILVKVKGQDGEEVIFRVKRSTRLRKLMDTYTKDKALNGGAFVFLFDGSRINGDETAEELEIEDGDIIAAMLHQTGGGGGGGSLLLAAAA</sequence>
<organism evidence="1 2">
    <name type="scientific">Avena sativa</name>
    <name type="common">Oat</name>
    <dbReference type="NCBI Taxonomy" id="4498"/>
    <lineage>
        <taxon>Eukaryota</taxon>
        <taxon>Viridiplantae</taxon>
        <taxon>Streptophyta</taxon>
        <taxon>Embryophyta</taxon>
        <taxon>Tracheophyta</taxon>
        <taxon>Spermatophyta</taxon>
        <taxon>Magnoliopsida</taxon>
        <taxon>Liliopsida</taxon>
        <taxon>Poales</taxon>
        <taxon>Poaceae</taxon>
        <taxon>BOP clade</taxon>
        <taxon>Pooideae</taxon>
        <taxon>Poodae</taxon>
        <taxon>Poeae</taxon>
        <taxon>Poeae Chloroplast Group 1 (Aveneae type)</taxon>
        <taxon>Aveninae</taxon>
        <taxon>Avena</taxon>
    </lineage>
</organism>
<dbReference type="Proteomes" id="UP001732700">
    <property type="component" value="Chromosome 1A"/>
</dbReference>
<evidence type="ECO:0000313" key="2">
    <source>
        <dbReference type="Proteomes" id="UP001732700"/>
    </source>
</evidence>